<dbReference type="AlphaFoldDB" id="A0A7V8V551"/>
<protein>
    <submittedName>
        <fullName evidence="2">Uncharacterized protein</fullName>
    </submittedName>
</protein>
<proteinExistence type="predicted"/>
<dbReference type="Proteomes" id="UP000551616">
    <property type="component" value="Unassembled WGS sequence"/>
</dbReference>
<dbReference type="EMBL" id="JABRWO010000005">
    <property type="protein sequence ID" value="MBA2115021.1"/>
    <property type="molecule type" value="Genomic_DNA"/>
</dbReference>
<evidence type="ECO:0000256" key="1">
    <source>
        <dbReference type="SAM" id="MobiDB-lite"/>
    </source>
</evidence>
<evidence type="ECO:0000313" key="3">
    <source>
        <dbReference type="Proteomes" id="UP000551616"/>
    </source>
</evidence>
<comment type="caution">
    <text evidence="2">The sequence shown here is derived from an EMBL/GenBank/DDBJ whole genome shotgun (WGS) entry which is preliminary data.</text>
</comment>
<accession>A0A7V8V551</accession>
<evidence type="ECO:0000313" key="2">
    <source>
        <dbReference type="EMBL" id="MBA2115021.1"/>
    </source>
</evidence>
<sequence length="53" mass="5830">MPSTSNPDNSQESERDSQRAQLAANLAYLVVQAHRRDQQEVDSSSNNAEAPES</sequence>
<feature type="compositionally biased region" description="Polar residues" evidence="1">
    <location>
        <begin position="41"/>
        <end position="53"/>
    </location>
</feature>
<name>A0A7V8V551_9BACT</name>
<gene>
    <name evidence="2" type="ORF">HOV93_21930</name>
</gene>
<feature type="compositionally biased region" description="Polar residues" evidence="1">
    <location>
        <begin position="1"/>
        <end position="10"/>
    </location>
</feature>
<organism evidence="2 3">
    <name type="scientific">Bremerella alba</name>
    <dbReference type="NCBI Taxonomy" id="980252"/>
    <lineage>
        <taxon>Bacteria</taxon>
        <taxon>Pseudomonadati</taxon>
        <taxon>Planctomycetota</taxon>
        <taxon>Planctomycetia</taxon>
        <taxon>Pirellulales</taxon>
        <taxon>Pirellulaceae</taxon>
        <taxon>Bremerella</taxon>
    </lineage>
</organism>
<keyword evidence="3" id="KW-1185">Reference proteome</keyword>
<feature type="region of interest" description="Disordered" evidence="1">
    <location>
        <begin position="1"/>
        <end position="21"/>
    </location>
</feature>
<reference evidence="2 3" key="1">
    <citation type="submission" date="2020-05" db="EMBL/GenBank/DDBJ databases">
        <title>Bremerella alba sp. nov., a novel planctomycete isolated from the surface of the macroalga Fucus spiralis.</title>
        <authorList>
            <person name="Godinho O."/>
            <person name="Botelho R."/>
            <person name="Albuquerque L."/>
            <person name="Wiegand S."/>
            <person name="Da Costa M.S."/>
            <person name="Lobo-Da-Cunha A."/>
            <person name="Jogler C."/>
            <person name="Lage O.M."/>
        </authorList>
    </citation>
    <scope>NUCLEOTIDE SEQUENCE [LARGE SCALE GENOMIC DNA]</scope>
    <source>
        <strain evidence="2 3">FF15</strain>
    </source>
</reference>
<feature type="region of interest" description="Disordered" evidence="1">
    <location>
        <begin position="33"/>
        <end position="53"/>
    </location>
</feature>